<dbReference type="PANTHER" id="PTHR10221">
    <property type="entry name" value="TRANSCRIPTION INITIATION FACTOR TFIID SUBUNIT 6"/>
    <property type="match status" value="1"/>
</dbReference>
<feature type="region of interest" description="Disordered" evidence="8">
    <location>
        <begin position="836"/>
        <end position="906"/>
    </location>
</feature>
<dbReference type="PANTHER" id="PTHR10221:SF9">
    <property type="entry name" value="TRANSCRIPTION INITIATION FACTOR TFIID SUBUNIT 6"/>
    <property type="match status" value="1"/>
</dbReference>
<proteinExistence type="inferred from homology"/>
<comment type="caution">
    <text evidence="10">The sequence shown here is derived from an EMBL/GenBank/DDBJ whole genome shotgun (WGS) entry which is preliminary data.</text>
</comment>
<dbReference type="Pfam" id="PF07571">
    <property type="entry name" value="TAF6_C"/>
    <property type="match status" value="1"/>
</dbReference>
<accession>A0A813N902</accession>
<evidence type="ECO:0000256" key="7">
    <source>
        <dbReference type="ARBA" id="ARBA00040091"/>
    </source>
</evidence>
<evidence type="ECO:0000256" key="4">
    <source>
        <dbReference type="ARBA" id="ARBA00023015"/>
    </source>
</evidence>
<evidence type="ECO:0000256" key="3">
    <source>
        <dbReference type="ARBA" id="ARBA00020836"/>
    </source>
</evidence>
<dbReference type="Proteomes" id="UP000663832">
    <property type="component" value="Unassembled WGS sequence"/>
</dbReference>
<evidence type="ECO:0000256" key="6">
    <source>
        <dbReference type="ARBA" id="ARBA00023242"/>
    </source>
</evidence>
<reference evidence="10" key="1">
    <citation type="submission" date="2021-02" db="EMBL/GenBank/DDBJ databases">
        <authorList>
            <person name="Nowell W R."/>
        </authorList>
    </citation>
    <scope>NUCLEOTIDE SEQUENCE</scope>
</reference>
<organism evidence="10 11">
    <name type="scientific">Adineta steineri</name>
    <dbReference type="NCBI Taxonomy" id="433720"/>
    <lineage>
        <taxon>Eukaryota</taxon>
        <taxon>Metazoa</taxon>
        <taxon>Spiralia</taxon>
        <taxon>Gnathifera</taxon>
        <taxon>Rotifera</taxon>
        <taxon>Eurotatoria</taxon>
        <taxon>Bdelloidea</taxon>
        <taxon>Adinetida</taxon>
        <taxon>Adinetidae</taxon>
        <taxon>Adineta</taxon>
    </lineage>
</organism>
<dbReference type="GO" id="GO:0046982">
    <property type="term" value="F:protein heterodimerization activity"/>
    <property type="evidence" value="ECO:0007669"/>
    <property type="project" value="InterPro"/>
</dbReference>
<dbReference type="Pfam" id="PF02969">
    <property type="entry name" value="TAF"/>
    <property type="match status" value="1"/>
</dbReference>
<dbReference type="InterPro" id="IPR009072">
    <property type="entry name" value="Histone-fold"/>
</dbReference>
<dbReference type="Gene3D" id="1.25.40.770">
    <property type="entry name" value="TAF6, C-terminal HEAT repeat domain"/>
    <property type="match status" value="1"/>
</dbReference>
<gene>
    <name evidence="10" type="ORF">QVE165_LOCUS504</name>
</gene>
<dbReference type="CDD" id="cd08050">
    <property type="entry name" value="TAF6C"/>
    <property type="match status" value="1"/>
</dbReference>
<dbReference type="CDD" id="cd22931">
    <property type="entry name" value="HFD_TAF6"/>
    <property type="match status" value="1"/>
</dbReference>
<evidence type="ECO:0000256" key="1">
    <source>
        <dbReference type="ARBA" id="ARBA00004123"/>
    </source>
</evidence>
<sequence length="906" mass="102588">MTTTEQAKAPILHFPYQSIQFIADSNQCQHLTDDSIKYLTLEVTGIVRFLLQDALKFTRKCRRTKMITDDFESAMKMRYLEPIVGFRLSNGNLPFKTTTAAGLGHREVQCIDDHELQLDQVITAPMPKIPLDVSIRTHWLAIEGKQPTINENPEIISKADLTTDSLDPMKSLTKKRYNLDASKIKTSNPHELSLEQQIYYKEITEACVGSEEQKRQEAIGSLSTETGLHQILPRIVLFISEGVKVNLMQYNLAILIYLMRMTSALLENKSLYCEKYLHQLFPAIMSCILAKQLCVRPDADNHWALRDYASSRCAQMVKMFSASIHGLRNRIVRIFLRTFHSERLPLVTHYGALVGLCEMGQETIEELVFPIIRTLGDRIVKSVENPSLSQMDKTTIDRINGVISKYIPPAYRTSRSTPDDIEHFKQEFGNFYGPRLYTQVTQQRQQPRSTTQPTQIETCTYSKTAGENCSSPVIMNNLHNNESFYSTRSLSYSDMDLSQQQQYQGTEEFHLSSAMNINDNTCNHLETSQRSLSTNALDQLVDSTISTDINQYPLNVDSHPEHIRRHNNNQITYRQDVSIRYLQPPTPPPSGPIVVREIRPLALPEPPPLVIRQNPSIPMTPPPMIIRERPPIPPPVEPTRIVNKYLPAPPPPPRKVIIERQAPLPQKPQPIIIEKWLPYRAPCKRRIIVESAPPLIPRPPQKNTVITYDAPHVHLIKNIHDLGIVRVDPDIYTAQYGSQLASNECVLNTMTKFGVGNNYANMIQMQSMNHNLNNHQSMIYNENKTSNIYGYQNGINCDYIEKHIEETILPDGRRTFYSNTTGPNIQEVLRQASINRQFSPSSGPGSRSTKNLPGQAASPSSLHPNAGSVTPTQSPARSMNPSLSKQHPQSSTVSLTPTNSHENVIL</sequence>
<dbReference type="AlphaFoldDB" id="A0A813N902"/>
<evidence type="ECO:0000256" key="8">
    <source>
        <dbReference type="SAM" id="MobiDB-lite"/>
    </source>
</evidence>
<dbReference type="Gene3D" id="1.10.20.10">
    <property type="entry name" value="Histone, subunit A"/>
    <property type="match status" value="1"/>
</dbReference>
<dbReference type="GO" id="GO:0016251">
    <property type="term" value="F:RNA polymerase II general transcription initiation factor activity"/>
    <property type="evidence" value="ECO:0007669"/>
    <property type="project" value="InterPro"/>
</dbReference>
<dbReference type="GO" id="GO:0051123">
    <property type="term" value="P:RNA polymerase II preinitiation complex assembly"/>
    <property type="evidence" value="ECO:0007669"/>
    <property type="project" value="TreeGrafter"/>
</dbReference>
<dbReference type="InterPro" id="IPR004823">
    <property type="entry name" value="TAF_TATA-bd_Histone-like_dom"/>
</dbReference>
<dbReference type="GO" id="GO:0005669">
    <property type="term" value="C:transcription factor TFIID complex"/>
    <property type="evidence" value="ECO:0007669"/>
    <property type="project" value="InterPro"/>
</dbReference>
<keyword evidence="4" id="KW-0805">Transcription regulation</keyword>
<dbReference type="SUPFAM" id="SSF47113">
    <property type="entry name" value="Histone-fold"/>
    <property type="match status" value="1"/>
</dbReference>
<dbReference type="InterPro" id="IPR037796">
    <property type="entry name" value="TAF6"/>
</dbReference>
<dbReference type="OrthoDB" id="361039at2759"/>
<comment type="similarity">
    <text evidence="2">Belongs to the TAF6 family.</text>
</comment>
<dbReference type="GO" id="GO:0046695">
    <property type="term" value="C:SLIK (SAGA-like) complex"/>
    <property type="evidence" value="ECO:0007669"/>
    <property type="project" value="InterPro"/>
</dbReference>
<dbReference type="SMART" id="SM00803">
    <property type="entry name" value="TAF"/>
    <property type="match status" value="1"/>
</dbReference>
<keyword evidence="5" id="KW-0804">Transcription</keyword>
<dbReference type="GO" id="GO:0000124">
    <property type="term" value="C:SAGA complex"/>
    <property type="evidence" value="ECO:0007669"/>
    <property type="project" value="InterPro"/>
</dbReference>
<evidence type="ECO:0000313" key="11">
    <source>
        <dbReference type="Proteomes" id="UP000663832"/>
    </source>
</evidence>
<keyword evidence="6" id="KW-0539">Nucleus</keyword>
<comment type="subcellular location">
    <subcellularLocation>
        <location evidence="1">Nucleus</location>
    </subcellularLocation>
</comment>
<protein>
    <recommendedName>
        <fullName evidence="3">Histone H4</fullName>
    </recommendedName>
    <alternativeName>
        <fullName evidence="7">Transcription initiation factor TFIID subunit 6</fullName>
    </alternativeName>
</protein>
<dbReference type="InterPro" id="IPR011442">
    <property type="entry name" value="TAF6_C"/>
</dbReference>
<dbReference type="FunFam" id="1.25.40.770:FF:000001">
    <property type="entry name" value="Transcription initiation factor TFIID subunit 6"/>
    <property type="match status" value="1"/>
</dbReference>
<dbReference type="InterPro" id="IPR046344">
    <property type="entry name" value="TAF6_C_sf"/>
</dbReference>
<evidence type="ECO:0000313" key="10">
    <source>
        <dbReference type="EMBL" id="CAF0734595.1"/>
    </source>
</evidence>
<dbReference type="EMBL" id="CAJNOM010000002">
    <property type="protein sequence ID" value="CAF0734595.1"/>
    <property type="molecule type" value="Genomic_DNA"/>
</dbReference>
<feature type="domain" description="TATA box binding protein associated factor (TAF) histone-like fold" evidence="9">
    <location>
        <begin position="12"/>
        <end position="78"/>
    </location>
</feature>
<name>A0A813N902_9BILA</name>
<evidence type="ECO:0000256" key="5">
    <source>
        <dbReference type="ARBA" id="ARBA00023163"/>
    </source>
</evidence>
<evidence type="ECO:0000259" key="9">
    <source>
        <dbReference type="SMART" id="SM00803"/>
    </source>
</evidence>
<dbReference type="GO" id="GO:0003713">
    <property type="term" value="F:transcription coactivator activity"/>
    <property type="evidence" value="ECO:0007669"/>
    <property type="project" value="TreeGrafter"/>
</dbReference>
<keyword evidence="11" id="KW-1185">Reference proteome</keyword>
<evidence type="ECO:0000256" key="2">
    <source>
        <dbReference type="ARBA" id="ARBA00007688"/>
    </source>
</evidence>